<dbReference type="Proteomes" id="UP000243217">
    <property type="component" value="Unassembled WGS sequence"/>
</dbReference>
<feature type="transmembrane region" description="Helical" evidence="1">
    <location>
        <begin position="86"/>
        <end position="106"/>
    </location>
</feature>
<evidence type="ECO:0000313" key="2">
    <source>
        <dbReference type="EMBL" id="OQR88713.1"/>
    </source>
</evidence>
<keyword evidence="1" id="KW-0812">Transmembrane</keyword>
<protein>
    <recommendedName>
        <fullName evidence="4">Transmembrane protein</fullName>
    </recommendedName>
</protein>
<gene>
    <name evidence="2" type="ORF">THRCLA_10144</name>
</gene>
<dbReference type="OrthoDB" id="107537at2759"/>
<comment type="caution">
    <text evidence="2">The sequence shown here is derived from an EMBL/GenBank/DDBJ whole genome shotgun (WGS) entry which is preliminary data.</text>
</comment>
<feature type="transmembrane region" description="Helical" evidence="1">
    <location>
        <begin position="118"/>
        <end position="137"/>
    </location>
</feature>
<keyword evidence="1" id="KW-0472">Membrane</keyword>
<proteinExistence type="predicted"/>
<evidence type="ECO:0008006" key="4">
    <source>
        <dbReference type="Google" id="ProtNLM"/>
    </source>
</evidence>
<accession>A0A1V9YT22</accession>
<name>A0A1V9YT22_9STRA</name>
<keyword evidence="3" id="KW-1185">Reference proteome</keyword>
<dbReference type="EMBL" id="JNBS01003047">
    <property type="protein sequence ID" value="OQR88713.1"/>
    <property type="molecule type" value="Genomic_DNA"/>
</dbReference>
<reference evidence="2 3" key="1">
    <citation type="journal article" date="2014" name="Genome Biol. Evol.">
        <title>The secreted proteins of Achlya hypogyna and Thraustotheca clavata identify the ancestral oomycete secretome and reveal gene acquisitions by horizontal gene transfer.</title>
        <authorList>
            <person name="Misner I."/>
            <person name="Blouin N."/>
            <person name="Leonard G."/>
            <person name="Richards T.A."/>
            <person name="Lane C.E."/>
        </authorList>
    </citation>
    <scope>NUCLEOTIDE SEQUENCE [LARGE SCALE GENOMIC DNA]</scope>
    <source>
        <strain evidence="2 3">ATCC 34112</strain>
    </source>
</reference>
<organism evidence="2 3">
    <name type="scientific">Thraustotheca clavata</name>
    <dbReference type="NCBI Taxonomy" id="74557"/>
    <lineage>
        <taxon>Eukaryota</taxon>
        <taxon>Sar</taxon>
        <taxon>Stramenopiles</taxon>
        <taxon>Oomycota</taxon>
        <taxon>Saprolegniomycetes</taxon>
        <taxon>Saprolegniales</taxon>
        <taxon>Achlyaceae</taxon>
        <taxon>Thraustotheca</taxon>
    </lineage>
</organism>
<evidence type="ECO:0000313" key="3">
    <source>
        <dbReference type="Proteomes" id="UP000243217"/>
    </source>
</evidence>
<keyword evidence="1" id="KW-1133">Transmembrane helix</keyword>
<sequence>MGLRSRQRRLAGITRESSLESFEQQNTLKGTLRRSMGLTWSIEHLAHSQNDVAAFNLMWKDFLGKIGYVLIAYEAISLWYSMSFSGIMFVFVFIKVLSCGAIWYSNAYVTLGEHYDEALALSCIHALLWVVFGLFNLNISRKIVPLSAIYFTGTAMSAWFMGSNTKAEVARARQLEKLQFIAKG</sequence>
<dbReference type="AlphaFoldDB" id="A0A1V9YT22"/>
<evidence type="ECO:0000256" key="1">
    <source>
        <dbReference type="SAM" id="Phobius"/>
    </source>
</evidence>